<gene>
    <name evidence="2" type="ORF">OdinLCB4_006905</name>
</gene>
<dbReference type="KEGG" id="oyw:OdinLCB4_006905"/>
<dbReference type="InterPro" id="IPR007842">
    <property type="entry name" value="HEPN_dom"/>
</dbReference>
<reference evidence="2" key="2">
    <citation type="journal article" date="2022" name="Nat. Microbiol.">
        <title>A closed Candidatus Odinarchaeum chromosome exposes Asgard archaeal viruses.</title>
        <authorList>
            <person name="Tamarit D."/>
            <person name="Caceres E.F."/>
            <person name="Krupovic M."/>
            <person name="Nijland R."/>
            <person name="Eme L."/>
            <person name="Robinson N.P."/>
            <person name="Ettema T.J.G."/>
        </authorList>
    </citation>
    <scope>NUCLEOTIDE SEQUENCE</scope>
    <source>
        <strain evidence="2">LCB_4</strain>
    </source>
</reference>
<organism evidence="2 3">
    <name type="scientific">Odinarchaeota yellowstonii (strain LCB_4)</name>
    <dbReference type="NCBI Taxonomy" id="1841599"/>
    <lineage>
        <taxon>Archaea</taxon>
        <taxon>Promethearchaeati</taxon>
        <taxon>Candidatus Odinarchaeota</taxon>
        <taxon>Candidatus Odinarchaeia</taxon>
        <taxon>Candidatus Odinarchaeales</taxon>
        <taxon>Candidatus Odinarchaeaceae</taxon>
        <taxon>Candidatus Odinarchaeum</taxon>
    </lineage>
</organism>
<dbReference type="Proteomes" id="UP000186851">
    <property type="component" value="Chromosome"/>
</dbReference>
<dbReference type="AlphaFoldDB" id="A0AAF0D1X2"/>
<evidence type="ECO:0000313" key="2">
    <source>
        <dbReference type="EMBL" id="WEU40192.1"/>
    </source>
</evidence>
<sequence>MSEKIILWVKKAIEDFKTAKYEMNLPENEAVTSSICFHCQQFVEKMLKAFLTLKRIDFGKTHNI</sequence>
<dbReference type="Pfam" id="PF05168">
    <property type="entry name" value="HEPN"/>
    <property type="match status" value="1"/>
</dbReference>
<feature type="domain" description="HEPN" evidence="1">
    <location>
        <begin position="7"/>
        <end position="64"/>
    </location>
</feature>
<reference evidence="2" key="1">
    <citation type="journal article" date="2017" name="Nature">
        <title>Asgard archaea illuminate the origin of eukaryotic cellular complexity.</title>
        <authorList>
            <person name="Zaremba-Niedzwiedzka K."/>
            <person name="Caceres E.F."/>
            <person name="Saw J.H."/>
            <person name="Backstrom D."/>
            <person name="Juzokaite L."/>
            <person name="Vancaester E."/>
            <person name="Seitz K.W."/>
            <person name="Anantharaman K."/>
            <person name="Starnawski P."/>
            <person name="Kjeldsen K.U."/>
            <person name="Scott M.B."/>
            <person name="Nunoura T."/>
            <person name="Banfield J.F."/>
            <person name="Schramm A."/>
            <person name="Baker B.J."/>
            <person name="Spang A."/>
            <person name="Ettema T.J.G."/>
        </authorList>
    </citation>
    <scope>NUCLEOTIDE SEQUENCE</scope>
    <source>
        <strain evidence="2">LCB_4</strain>
    </source>
</reference>
<protein>
    <submittedName>
        <fullName evidence="2">HEPN domain-containing protein</fullName>
    </submittedName>
</protein>
<dbReference type="Gene3D" id="1.20.120.330">
    <property type="entry name" value="Nucleotidyltransferases domain 2"/>
    <property type="match status" value="1"/>
</dbReference>
<name>A0AAF0D1X2_ODILC</name>
<accession>A0AAF0D1X2</accession>
<dbReference type="SUPFAM" id="SSF81593">
    <property type="entry name" value="Nucleotidyltransferase substrate binding subunit/domain"/>
    <property type="match status" value="1"/>
</dbReference>
<evidence type="ECO:0000313" key="3">
    <source>
        <dbReference type="Proteomes" id="UP000186851"/>
    </source>
</evidence>
<proteinExistence type="predicted"/>
<evidence type="ECO:0000259" key="1">
    <source>
        <dbReference type="Pfam" id="PF05168"/>
    </source>
</evidence>
<dbReference type="EMBL" id="CP091871">
    <property type="protein sequence ID" value="WEU40192.1"/>
    <property type="molecule type" value="Genomic_DNA"/>
</dbReference>